<protein>
    <submittedName>
        <fullName evidence="2">Uncharacterized protein</fullName>
    </submittedName>
</protein>
<feature type="transmembrane region" description="Helical" evidence="1">
    <location>
        <begin position="213"/>
        <end position="234"/>
    </location>
</feature>
<name>A0AAF0CTA6_9ENTE</name>
<dbReference type="AlphaFoldDB" id="A0AAF0CTA6"/>
<feature type="transmembrane region" description="Helical" evidence="1">
    <location>
        <begin position="139"/>
        <end position="163"/>
    </location>
</feature>
<organism evidence="2 3">
    <name type="scientific">Vagococcus intermedius</name>
    <dbReference type="NCBI Taxonomy" id="2991418"/>
    <lineage>
        <taxon>Bacteria</taxon>
        <taxon>Bacillati</taxon>
        <taxon>Bacillota</taxon>
        <taxon>Bacilli</taxon>
        <taxon>Lactobacillales</taxon>
        <taxon>Enterococcaceae</taxon>
        <taxon>Vagococcus</taxon>
    </lineage>
</organism>
<evidence type="ECO:0000313" key="2">
    <source>
        <dbReference type="EMBL" id="WEG72461.1"/>
    </source>
</evidence>
<feature type="transmembrane region" description="Helical" evidence="1">
    <location>
        <begin position="170"/>
        <end position="193"/>
    </location>
</feature>
<feature type="transmembrane region" description="Helical" evidence="1">
    <location>
        <begin position="93"/>
        <end position="119"/>
    </location>
</feature>
<sequence>MKLSKVLKYNLKSLGPWVVVTLTMWILLDLIIPLIFNFLTGDTKPLTISIAESAMQNTIILMVFLLWYSVINQGMTIFSQFNISRKTQFIGNLLMMIFVAISVSIIQMIVYPWLLNFIVAVKPISNKWLFIDSILLDPIAQIVYEALKLFIFSLIAWFFVALIKRFSIKSVIITSIILIITILGIIIAAADFVAERIYPIINDMLYFIENNQWSVMVIALVISLALTVIIKLLTRKLSLR</sequence>
<dbReference type="Proteomes" id="UP001179647">
    <property type="component" value="Chromosome"/>
</dbReference>
<accession>A0AAF0CTA6</accession>
<keyword evidence="3" id="KW-1185">Reference proteome</keyword>
<evidence type="ECO:0000256" key="1">
    <source>
        <dbReference type="SAM" id="Phobius"/>
    </source>
</evidence>
<feature type="transmembrane region" description="Helical" evidence="1">
    <location>
        <begin position="14"/>
        <end position="39"/>
    </location>
</feature>
<dbReference type="RefSeq" id="WP_275468264.1">
    <property type="nucleotide sequence ID" value="NZ_CP110232.1"/>
</dbReference>
<keyword evidence="1" id="KW-1133">Transmembrane helix</keyword>
<keyword evidence="1" id="KW-0472">Membrane</keyword>
<evidence type="ECO:0000313" key="3">
    <source>
        <dbReference type="Proteomes" id="UP001179647"/>
    </source>
</evidence>
<proteinExistence type="predicted"/>
<dbReference type="KEGG" id="vie:OL234_05600"/>
<reference evidence="2" key="1">
    <citation type="submission" date="2022-10" db="EMBL/GenBank/DDBJ databases">
        <title>Vagococcus sp. isolated from poultry meat.</title>
        <authorList>
            <person name="Johansson P."/>
            <person name="Bjorkroth J."/>
        </authorList>
    </citation>
    <scope>NUCLEOTIDE SEQUENCE</scope>
    <source>
        <strain evidence="2">STAA11</strain>
    </source>
</reference>
<dbReference type="EMBL" id="CP110232">
    <property type="protein sequence ID" value="WEG72461.1"/>
    <property type="molecule type" value="Genomic_DNA"/>
</dbReference>
<keyword evidence="1" id="KW-0812">Transmembrane</keyword>
<gene>
    <name evidence="2" type="ORF">OL234_05600</name>
</gene>